<dbReference type="EMBL" id="VJMI01002740">
    <property type="protein sequence ID" value="KAF0774966.1"/>
    <property type="molecule type" value="Genomic_DNA"/>
</dbReference>
<evidence type="ECO:0000313" key="1">
    <source>
        <dbReference type="EMBL" id="KAF0774966.1"/>
    </source>
</evidence>
<organism evidence="1 2">
    <name type="scientific">Aphanomyces astaci</name>
    <name type="common">Crayfish plague agent</name>
    <dbReference type="NCBI Taxonomy" id="112090"/>
    <lineage>
        <taxon>Eukaryota</taxon>
        <taxon>Sar</taxon>
        <taxon>Stramenopiles</taxon>
        <taxon>Oomycota</taxon>
        <taxon>Saprolegniomycetes</taxon>
        <taxon>Saprolegniales</taxon>
        <taxon>Verrucalvaceae</taxon>
        <taxon>Aphanomyces</taxon>
    </lineage>
</organism>
<gene>
    <name evidence="1" type="ORF">AaE_001334</name>
</gene>
<proteinExistence type="predicted"/>
<feature type="non-terminal residue" evidence="1">
    <location>
        <position position="120"/>
    </location>
</feature>
<dbReference type="AlphaFoldDB" id="A0A6A5ARU1"/>
<comment type="caution">
    <text evidence="1">The sequence shown here is derived from an EMBL/GenBank/DDBJ whole genome shotgun (WGS) entry which is preliminary data.</text>
</comment>
<name>A0A6A5ARU1_APHAT</name>
<dbReference type="Proteomes" id="UP000469452">
    <property type="component" value="Unassembled WGS sequence"/>
</dbReference>
<accession>A0A6A5ARU1</accession>
<dbReference type="PROSITE" id="PS50096">
    <property type="entry name" value="IQ"/>
    <property type="match status" value="1"/>
</dbReference>
<sequence length="120" mass="13350">MIELLSSMAAAAATRFDLADLSVTNFRNKLVDLRYNWSKGPPIELPVPEPDAPVDFGGPRRFGTADISHTHPSIVAVMRSLVDDVVLITPLLLPDAAQRIQKMYRAKLARKKLIQTLNDR</sequence>
<protein>
    <submittedName>
        <fullName evidence="1">Uncharacterized protein</fullName>
    </submittedName>
</protein>
<reference evidence="1 2" key="1">
    <citation type="submission" date="2019-06" db="EMBL/GenBank/DDBJ databases">
        <title>Genomics analysis of Aphanomyces spp. identifies a new class of oomycete effector associated with host adaptation.</title>
        <authorList>
            <person name="Gaulin E."/>
        </authorList>
    </citation>
    <scope>NUCLEOTIDE SEQUENCE [LARGE SCALE GENOMIC DNA]</scope>
    <source>
        <strain evidence="1 2">E</strain>
    </source>
</reference>
<dbReference type="CDD" id="cd23767">
    <property type="entry name" value="IQCD"/>
    <property type="match status" value="1"/>
</dbReference>
<evidence type="ECO:0000313" key="2">
    <source>
        <dbReference type="Proteomes" id="UP000469452"/>
    </source>
</evidence>